<evidence type="ECO:0000256" key="1">
    <source>
        <dbReference type="ARBA" id="ARBA00022676"/>
    </source>
</evidence>
<name>A0A5Q2FCF0_9ACTN</name>
<dbReference type="EMBL" id="CP045725">
    <property type="protein sequence ID" value="QGF24592.1"/>
    <property type="molecule type" value="Genomic_DNA"/>
</dbReference>
<proteinExistence type="predicted"/>
<accession>A0A5Q2FCF0</accession>
<dbReference type="GO" id="GO:0005829">
    <property type="term" value="C:cytosol"/>
    <property type="evidence" value="ECO:0007669"/>
    <property type="project" value="TreeGrafter"/>
</dbReference>
<dbReference type="InterPro" id="IPR002201">
    <property type="entry name" value="Glyco_trans_9"/>
</dbReference>
<evidence type="ECO:0000313" key="4">
    <source>
        <dbReference type="EMBL" id="QGF24592.1"/>
    </source>
</evidence>
<dbReference type="AlphaFoldDB" id="A0A5Q2FCF0"/>
<dbReference type="Gene3D" id="3.40.50.2000">
    <property type="entry name" value="Glycogen Phosphorylase B"/>
    <property type="match status" value="2"/>
</dbReference>
<feature type="region of interest" description="Disordered" evidence="3">
    <location>
        <begin position="339"/>
        <end position="361"/>
    </location>
</feature>
<reference evidence="4 5" key="1">
    <citation type="submission" date="2019-10" db="EMBL/GenBank/DDBJ databases">
        <title>Genomic analysis of Raineyella sp. CBA3103.</title>
        <authorList>
            <person name="Roh S.W."/>
        </authorList>
    </citation>
    <scope>NUCLEOTIDE SEQUENCE [LARGE SCALE GENOMIC DNA]</scope>
    <source>
        <strain evidence="4 5">CBA3103</strain>
    </source>
</reference>
<evidence type="ECO:0000313" key="5">
    <source>
        <dbReference type="Proteomes" id="UP000386847"/>
    </source>
</evidence>
<evidence type="ECO:0000256" key="2">
    <source>
        <dbReference type="ARBA" id="ARBA00022679"/>
    </source>
</evidence>
<keyword evidence="1" id="KW-0328">Glycosyltransferase</keyword>
<dbReference type="Pfam" id="PF01075">
    <property type="entry name" value="Glyco_transf_9"/>
    <property type="match status" value="1"/>
</dbReference>
<dbReference type="PANTHER" id="PTHR30160">
    <property type="entry name" value="TETRAACYLDISACCHARIDE 4'-KINASE-RELATED"/>
    <property type="match status" value="1"/>
</dbReference>
<keyword evidence="5" id="KW-1185">Reference proteome</keyword>
<sequence length="361" mass="37603">MSRVLVARLDSLGDVLLSGPAVRAVARRHEVVMLCSGRGAPAARLLPGVREVLEWDSPWTLAPAPRVTSARIDHLLAMVRAGGFEEAVILTSFHQSPLPLGLLLRLAGVERISGASVDYAGSLLDVRLRPGEDLDEDQPEARRALAIVAAAGHHLPAEDEGQLAILPPPDPAHWVGDRPYLVVHPGAAVPARAWPAGHHRELVRLLTEAGHRVVVTGGPGETDLTAHVAAGRALDLGGQLGLPELAGVLAGASAVVVGNTGPAHLAATVGTPVVSLFSPVVPAIRWAPYGVPHEVLGDQTAPCRDSRARDCPVPGHPCLSGVLPREVLAATQRLLAAGRPEPVNDAQLTPSTAAIRPEGDT</sequence>
<dbReference type="KEGG" id="rain:Rai3103_14205"/>
<organism evidence="4 5">
    <name type="scientific">Raineyella fluvialis</name>
    <dbReference type="NCBI Taxonomy" id="2662261"/>
    <lineage>
        <taxon>Bacteria</taxon>
        <taxon>Bacillati</taxon>
        <taxon>Actinomycetota</taxon>
        <taxon>Actinomycetes</taxon>
        <taxon>Propionibacteriales</taxon>
        <taxon>Propionibacteriaceae</taxon>
        <taxon>Raineyella</taxon>
    </lineage>
</organism>
<dbReference type="CDD" id="cd03789">
    <property type="entry name" value="GT9_LPS_heptosyltransferase"/>
    <property type="match status" value="1"/>
</dbReference>
<dbReference type="GO" id="GO:0008713">
    <property type="term" value="F:ADP-heptose-lipopolysaccharide heptosyltransferase activity"/>
    <property type="evidence" value="ECO:0007669"/>
    <property type="project" value="TreeGrafter"/>
</dbReference>
<dbReference type="InterPro" id="IPR051199">
    <property type="entry name" value="LPS_LOS_Heptosyltrfase"/>
</dbReference>
<gene>
    <name evidence="4" type="ORF">Rai3103_14205</name>
</gene>
<dbReference type="RefSeq" id="WP_153573121.1">
    <property type="nucleotide sequence ID" value="NZ_CP045725.1"/>
</dbReference>
<dbReference type="PANTHER" id="PTHR30160:SF1">
    <property type="entry name" value="LIPOPOLYSACCHARIDE 1,2-N-ACETYLGLUCOSAMINETRANSFERASE-RELATED"/>
    <property type="match status" value="1"/>
</dbReference>
<keyword evidence="2 4" id="KW-0808">Transferase</keyword>
<dbReference type="SUPFAM" id="SSF53756">
    <property type="entry name" value="UDP-Glycosyltransferase/glycogen phosphorylase"/>
    <property type="match status" value="1"/>
</dbReference>
<dbReference type="Proteomes" id="UP000386847">
    <property type="component" value="Chromosome"/>
</dbReference>
<evidence type="ECO:0000256" key="3">
    <source>
        <dbReference type="SAM" id="MobiDB-lite"/>
    </source>
</evidence>
<protein>
    <submittedName>
        <fullName evidence="4">Glycosyltransferase family 9 protein</fullName>
    </submittedName>
</protein>
<dbReference type="GO" id="GO:0009244">
    <property type="term" value="P:lipopolysaccharide core region biosynthetic process"/>
    <property type="evidence" value="ECO:0007669"/>
    <property type="project" value="TreeGrafter"/>
</dbReference>